<dbReference type="InParanoid" id="A0A1Y2GKM0"/>
<gene>
    <name evidence="2" type="ORF">BCR41DRAFT_397469</name>
</gene>
<dbReference type="RefSeq" id="XP_021880072.1">
    <property type="nucleotide sequence ID" value="XM_022028892.1"/>
</dbReference>
<dbReference type="GeneID" id="33570735"/>
<feature type="signal peptide" evidence="1">
    <location>
        <begin position="1"/>
        <end position="26"/>
    </location>
</feature>
<name>A0A1Y2GKM0_9FUNG</name>
<protein>
    <recommendedName>
        <fullName evidence="4">Secreted protein</fullName>
    </recommendedName>
</protein>
<dbReference type="Proteomes" id="UP000193648">
    <property type="component" value="Unassembled WGS sequence"/>
</dbReference>
<dbReference type="EMBL" id="MCFF01000025">
    <property type="protein sequence ID" value="ORZ12453.1"/>
    <property type="molecule type" value="Genomic_DNA"/>
</dbReference>
<dbReference type="AlphaFoldDB" id="A0A1Y2GKM0"/>
<evidence type="ECO:0008006" key="4">
    <source>
        <dbReference type="Google" id="ProtNLM"/>
    </source>
</evidence>
<keyword evidence="3" id="KW-1185">Reference proteome</keyword>
<feature type="chain" id="PRO_5012395379" description="Secreted protein" evidence="1">
    <location>
        <begin position="27"/>
        <end position="75"/>
    </location>
</feature>
<evidence type="ECO:0000313" key="2">
    <source>
        <dbReference type="EMBL" id="ORZ12453.1"/>
    </source>
</evidence>
<evidence type="ECO:0000256" key="1">
    <source>
        <dbReference type="SAM" id="SignalP"/>
    </source>
</evidence>
<organism evidence="2 3">
    <name type="scientific">Lobosporangium transversale</name>
    <dbReference type="NCBI Taxonomy" id="64571"/>
    <lineage>
        <taxon>Eukaryota</taxon>
        <taxon>Fungi</taxon>
        <taxon>Fungi incertae sedis</taxon>
        <taxon>Mucoromycota</taxon>
        <taxon>Mortierellomycotina</taxon>
        <taxon>Mortierellomycetes</taxon>
        <taxon>Mortierellales</taxon>
        <taxon>Mortierellaceae</taxon>
        <taxon>Lobosporangium</taxon>
    </lineage>
</organism>
<proteinExistence type="predicted"/>
<keyword evidence="1" id="KW-0732">Signal</keyword>
<reference evidence="2 3" key="1">
    <citation type="submission" date="2016-07" db="EMBL/GenBank/DDBJ databases">
        <title>Pervasive Adenine N6-methylation of Active Genes in Fungi.</title>
        <authorList>
            <consortium name="DOE Joint Genome Institute"/>
            <person name="Mondo S.J."/>
            <person name="Dannebaum R.O."/>
            <person name="Kuo R.C."/>
            <person name="Labutti K."/>
            <person name="Haridas S."/>
            <person name="Kuo A."/>
            <person name="Salamov A."/>
            <person name="Ahrendt S.R."/>
            <person name="Lipzen A."/>
            <person name="Sullivan W."/>
            <person name="Andreopoulos W.B."/>
            <person name="Clum A."/>
            <person name="Lindquist E."/>
            <person name="Daum C."/>
            <person name="Ramamoorthy G.K."/>
            <person name="Gryganskyi A."/>
            <person name="Culley D."/>
            <person name="Magnuson J.K."/>
            <person name="James T.Y."/>
            <person name="O'Malley M.A."/>
            <person name="Stajich J.E."/>
            <person name="Spatafora J.W."/>
            <person name="Visel A."/>
            <person name="Grigoriev I.V."/>
        </authorList>
    </citation>
    <scope>NUCLEOTIDE SEQUENCE [LARGE SCALE GENOMIC DNA]</scope>
    <source>
        <strain evidence="2 3">NRRL 3116</strain>
    </source>
</reference>
<comment type="caution">
    <text evidence="2">The sequence shown here is derived from an EMBL/GenBank/DDBJ whole genome shotgun (WGS) entry which is preliminary data.</text>
</comment>
<evidence type="ECO:0000313" key="3">
    <source>
        <dbReference type="Proteomes" id="UP000193648"/>
    </source>
</evidence>
<accession>A0A1Y2GKM0</accession>
<sequence length="75" mass="8532">MERWILTFVASIKVFLFVPHHPVASATSLPSGSRRLPKGLLFSWISENFLRVGACLWDGGHWPAEAHLEHDTEDY</sequence>